<keyword evidence="2" id="KW-1185">Reference proteome</keyword>
<name>A0ABP3M597_9ACTN</name>
<protein>
    <recommendedName>
        <fullName evidence="3">Secreted protein</fullName>
    </recommendedName>
</protein>
<accession>A0ABP3M597</accession>
<evidence type="ECO:0000313" key="1">
    <source>
        <dbReference type="EMBL" id="GAA0511985.1"/>
    </source>
</evidence>
<comment type="caution">
    <text evidence="1">The sequence shown here is derived from an EMBL/GenBank/DDBJ whole genome shotgun (WGS) entry which is preliminary data.</text>
</comment>
<evidence type="ECO:0008006" key="3">
    <source>
        <dbReference type="Google" id="ProtNLM"/>
    </source>
</evidence>
<evidence type="ECO:0000313" key="2">
    <source>
        <dbReference type="Proteomes" id="UP001501576"/>
    </source>
</evidence>
<organism evidence="1 2">
    <name type="scientific">Streptomyces mordarskii</name>
    <dbReference type="NCBI Taxonomy" id="1226758"/>
    <lineage>
        <taxon>Bacteria</taxon>
        <taxon>Bacillati</taxon>
        <taxon>Actinomycetota</taxon>
        <taxon>Actinomycetes</taxon>
        <taxon>Kitasatosporales</taxon>
        <taxon>Streptomycetaceae</taxon>
        <taxon>Streptomyces</taxon>
    </lineage>
</organism>
<sequence length="52" mass="5212">MFVALCLGVGSAVGTHSATTADYRVGESARPGGRAEAMAVEGVCSAEPPDRC</sequence>
<dbReference type="Proteomes" id="UP001501576">
    <property type="component" value="Unassembled WGS sequence"/>
</dbReference>
<reference evidence="2" key="1">
    <citation type="journal article" date="2019" name="Int. J. Syst. Evol. Microbiol.">
        <title>The Global Catalogue of Microorganisms (GCM) 10K type strain sequencing project: providing services to taxonomists for standard genome sequencing and annotation.</title>
        <authorList>
            <consortium name="The Broad Institute Genomics Platform"/>
            <consortium name="The Broad Institute Genome Sequencing Center for Infectious Disease"/>
            <person name="Wu L."/>
            <person name="Ma J."/>
        </authorList>
    </citation>
    <scope>NUCLEOTIDE SEQUENCE [LARGE SCALE GENOMIC DNA]</scope>
    <source>
        <strain evidence="2">JCM 5052</strain>
    </source>
</reference>
<proteinExistence type="predicted"/>
<dbReference type="EMBL" id="BAAABZ010000006">
    <property type="protein sequence ID" value="GAA0511985.1"/>
    <property type="molecule type" value="Genomic_DNA"/>
</dbReference>
<gene>
    <name evidence="1" type="ORF">GCM10010390_13170</name>
</gene>